<evidence type="ECO:0000313" key="3">
    <source>
        <dbReference type="Proteomes" id="UP000192491"/>
    </source>
</evidence>
<comment type="caution">
    <text evidence="2">The sequence shown here is derived from an EMBL/GenBank/DDBJ whole genome shotgun (WGS) entry which is preliminary data.</text>
</comment>
<protein>
    <recommendedName>
        <fullName evidence="4">Antitoxin</fullName>
    </recommendedName>
</protein>
<accession>A0A1Y1QUJ6</accession>
<dbReference type="InterPro" id="IPR036165">
    <property type="entry name" value="YefM-like_sf"/>
</dbReference>
<dbReference type="InterPro" id="IPR005368">
    <property type="entry name" value="UPF0175"/>
</dbReference>
<evidence type="ECO:0000256" key="1">
    <source>
        <dbReference type="ARBA" id="ARBA00009981"/>
    </source>
</evidence>
<reference evidence="2 3" key="1">
    <citation type="submission" date="2017-01" db="EMBL/GenBank/DDBJ databases">
        <title>Novel large sulfur bacteria in the metagenomes of groundwater-fed chemosynthetic microbial mats in the Lake Huron basin.</title>
        <authorList>
            <person name="Sharrar A.M."/>
            <person name="Flood B.E."/>
            <person name="Bailey J.V."/>
            <person name="Jones D.S."/>
            <person name="Biddanda B."/>
            <person name="Ruberg S.A."/>
            <person name="Marcus D.N."/>
            <person name="Dick G.J."/>
        </authorList>
    </citation>
    <scope>NUCLEOTIDE SEQUENCE [LARGE SCALE GENOMIC DNA]</scope>
    <source>
        <strain evidence="2">A8</strain>
    </source>
</reference>
<sequence>MQVVNIRQLKANPSVALREAKNGLVMVTNRDKPDSLLVSMEQLSGIPNLAQVQLVLGVALFRDKLLSISAAAKVAGKSLSEMLSIVSAMGIPVVDYSAQEAETEALMIEKLVQEHQEKPKLEAA</sequence>
<dbReference type="EMBL" id="MTEJ01000040">
    <property type="protein sequence ID" value="OQX13812.1"/>
    <property type="molecule type" value="Genomic_DNA"/>
</dbReference>
<dbReference type="SUPFAM" id="SSF143120">
    <property type="entry name" value="YefM-like"/>
    <property type="match status" value="1"/>
</dbReference>
<dbReference type="Pfam" id="PF03683">
    <property type="entry name" value="UPF0175"/>
    <property type="match status" value="1"/>
</dbReference>
<name>A0A1Y1QUJ6_9GAMM</name>
<dbReference type="AlphaFoldDB" id="A0A1Y1QUJ6"/>
<proteinExistence type="inferred from homology"/>
<organism evidence="2 3">
    <name type="scientific">Thiothrix lacustris</name>
    <dbReference type="NCBI Taxonomy" id="525917"/>
    <lineage>
        <taxon>Bacteria</taxon>
        <taxon>Pseudomonadati</taxon>
        <taxon>Pseudomonadota</taxon>
        <taxon>Gammaproteobacteria</taxon>
        <taxon>Thiotrichales</taxon>
        <taxon>Thiotrichaceae</taxon>
        <taxon>Thiothrix</taxon>
    </lineage>
</organism>
<evidence type="ECO:0000313" key="2">
    <source>
        <dbReference type="EMBL" id="OQX13812.1"/>
    </source>
</evidence>
<dbReference type="Proteomes" id="UP000192491">
    <property type="component" value="Unassembled WGS sequence"/>
</dbReference>
<gene>
    <name evidence="2" type="ORF">BWK73_11215</name>
</gene>
<comment type="similarity">
    <text evidence="1">Belongs to the phD/YefM antitoxin family.</text>
</comment>
<evidence type="ECO:0008006" key="4">
    <source>
        <dbReference type="Google" id="ProtNLM"/>
    </source>
</evidence>